<accession>A0A6J4S499</accession>
<dbReference type="EC" id="1.15.1.1" evidence="2"/>
<feature type="compositionally biased region" description="Basic residues" evidence="1">
    <location>
        <begin position="157"/>
        <end position="166"/>
    </location>
</feature>
<feature type="compositionally biased region" description="Basic residues" evidence="1">
    <location>
        <begin position="181"/>
        <end position="217"/>
    </location>
</feature>
<name>A0A6J4S499_9ACTN</name>
<feature type="compositionally biased region" description="Low complexity" evidence="1">
    <location>
        <begin position="7"/>
        <end position="17"/>
    </location>
</feature>
<evidence type="ECO:0000313" key="2">
    <source>
        <dbReference type="EMBL" id="CAA9489404.1"/>
    </source>
</evidence>
<feature type="region of interest" description="Disordered" evidence="1">
    <location>
        <begin position="139"/>
        <end position="166"/>
    </location>
</feature>
<sequence length="298" mass="33233">GLHRARSALSLRSARAAYQRRHDALPPRQASPDLRRQGQRRPRGHGPGGRVAARDPDAADRVPARPSRRRDEQRRRALQPHPVLGLDDAGRCDEARARRQAGRRDPRDVRLLRRLHGDDQGGGAEPVRLGLGLAGLRRLPRPDRHDVQPGLPDLRRPRAAARHRRLGARLLPRLREPARGLRRRVAERRQLGRRRAALRRRAGARRRRHPRAARHRLQQGTSLRRGHDGGGAPALDRAQGARGVGADGEGRRRRARLERPRGQHAKAQGGDGRRARSGDRREGCGRAVDRAAGALDGV</sequence>
<gene>
    <name evidence="2" type="ORF">AVDCRST_MAG67-1253</name>
</gene>
<dbReference type="AlphaFoldDB" id="A0A6J4S499"/>
<feature type="compositionally biased region" description="Basic and acidic residues" evidence="1">
    <location>
        <begin position="88"/>
        <end position="119"/>
    </location>
</feature>
<proteinExistence type="predicted"/>
<organism evidence="2">
    <name type="scientific">uncultured Solirubrobacteraceae bacterium</name>
    <dbReference type="NCBI Taxonomy" id="1162706"/>
    <lineage>
        <taxon>Bacteria</taxon>
        <taxon>Bacillati</taxon>
        <taxon>Actinomycetota</taxon>
        <taxon>Thermoleophilia</taxon>
        <taxon>Solirubrobacterales</taxon>
        <taxon>Solirubrobacteraceae</taxon>
        <taxon>environmental samples</taxon>
    </lineage>
</organism>
<evidence type="ECO:0000256" key="1">
    <source>
        <dbReference type="SAM" id="MobiDB-lite"/>
    </source>
</evidence>
<feature type="compositionally biased region" description="Basic and acidic residues" evidence="1">
    <location>
        <begin position="52"/>
        <end position="75"/>
    </location>
</feature>
<keyword evidence="2" id="KW-0560">Oxidoreductase</keyword>
<reference evidence="2" key="1">
    <citation type="submission" date="2020-02" db="EMBL/GenBank/DDBJ databases">
        <authorList>
            <person name="Meier V. D."/>
        </authorList>
    </citation>
    <scope>NUCLEOTIDE SEQUENCE</scope>
    <source>
        <strain evidence="2">AVDCRST_MAG67</strain>
    </source>
</reference>
<dbReference type="GO" id="GO:0004784">
    <property type="term" value="F:superoxide dismutase activity"/>
    <property type="evidence" value="ECO:0007669"/>
    <property type="project" value="UniProtKB-EC"/>
</dbReference>
<protein>
    <submittedName>
        <fullName evidence="2">Superoxide dismutase [Mn]</fullName>
        <ecNumber evidence="2">1.15.1.1</ecNumber>
    </submittedName>
</protein>
<feature type="region of interest" description="Disordered" evidence="1">
    <location>
        <begin position="181"/>
        <end position="298"/>
    </location>
</feature>
<feature type="compositionally biased region" description="Basic and acidic residues" evidence="1">
    <location>
        <begin position="271"/>
        <end position="289"/>
    </location>
</feature>
<feature type="non-terminal residue" evidence="2">
    <location>
        <position position="298"/>
    </location>
</feature>
<feature type="non-terminal residue" evidence="2">
    <location>
        <position position="1"/>
    </location>
</feature>
<dbReference type="EMBL" id="CADCVQ010000059">
    <property type="protein sequence ID" value="CAA9489404.1"/>
    <property type="molecule type" value="Genomic_DNA"/>
</dbReference>
<feature type="region of interest" description="Disordered" evidence="1">
    <location>
        <begin position="1"/>
        <end position="127"/>
    </location>
</feature>